<dbReference type="VEuPathDB" id="PlasmoDB:PCOAH_00028470"/>
<dbReference type="EMBL" id="CP016248">
    <property type="protein sequence ID" value="ANQ08603.1"/>
    <property type="molecule type" value="Genomic_DNA"/>
</dbReference>
<proteinExistence type="predicted"/>
<dbReference type="GeneID" id="30909578"/>
<feature type="compositionally biased region" description="Basic and acidic residues" evidence="1">
    <location>
        <begin position="697"/>
        <end position="720"/>
    </location>
</feature>
<feature type="compositionally biased region" description="Polar residues" evidence="1">
    <location>
        <begin position="1488"/>
        <end position="1499"/>
    </location>
</feature>
<feature type="region of interest" description="Disordered" evidence="1">
    <location>
        <begin position="1394"/>
        <end position="1448"/>
    </location>
</feature>
<evidence type="ECO:0000256" key="1">
    <source>
        <dbReference type="SAM" id="MobiDB-lite"/>
    </source>
</evidence>
<feature type="compositionally biased region" description="Basic and acidic residues" evidence="1">
    <location>
        <begin position="1132"/>
        <end position="1186"/>
    </location>
</feature>
<keyword evidence="3" id="KW-1185">Reference proteome</keyword>
<dbReference type="OrthoDB" id="378254at2759"/>
<feature type="compositionally biased region" description="Basic residues" evidence="1">
    <location>
        <begin position="2323"/>
        <end position="2335"/>
    </location>
</feature>
<accession>A0A1B1E0P7</accession>
<feature type="compositionally biased region" description="Basic and acidic residues" evidence="1">
    <location>
        <begin position="2241"/>
        <end position="2252"/>
    </location>
</feature>
<gene>
    <name evidence="2" type="ORF">PCOAH_00028470</name>
</gene>
<feature type="region of interest" description="Disordered" evidence="1">
    <location>
        <begin position="1813"/>
        <end position="1856"/>
    </location>
</feature>
<reference evidence="3" key="1">
    <citation type="submission" date="2016-06" db="EMBL/GenBank/DDBJ databases">
        <title>First high quality genome sequence of Plasmodium coatneyi using continuous long reads from single molecule, real-time sequencing.</title>
        <authorList>
            <person name="Chien J.-T."/>
            <person name="Pakala S.B."/>
            <person name="Geraldo J.A."/>
            <person name="Lapp S.A."/>
            <person name="Barnwell J.W."/>
            <person name="Kissinger J.C."/>
            <person name="Galinski M.R."/>
            <person name="Humphrey J.C."/>
        </authorList>
    </citation>
    <scope>NUCLEOTIDE SEQUENCE [LARGE SCALE GENOMIC DNA]</scope>
    <source>
        <strain evidence="3">Hackeri</strain>
    </source>
</reference>
<feature type="compositionally biased region" description="Basic and acidic residues" evidence="1">
    <location>
        <begin position="217"/>
        <end position="229"/>
    </location>
</feature>
<name>A0A1B1E0P7_9APIC</name>
<feature type="compositionally biased region" description="Basic residues" evidence="1">
    <location>
        <begin position="2227"/>
        <end position="2240"/>
    </location>
</feature>
<feature type="region of interest" description="Disordered" evidence="1">
    <location>
        <begin position="1102"/>
        <end position="1214"/>
    </location>
</feature>
<feature type="compositionally biased region" description="Basic and acidic residues" evidence="1">
    <location>
        <begin position="1429"/>
        <end position="1448"/>
    </location>
</feature>
<protein>
    <submittedName>
        <fullName evidence="2">Uncharacterized protein</fullName>
    </submittedName>
</protein>
<feature type="compositionally biased region" description="Basic and acidic residues" evidence="1">
    <location>
        <begin position="985"/>
        <end position="1045"/>
    </location>
</feature>
<feature type="region of interest" description="Disordered" evidence="1">
    <location>
        <begin position="1457"/>
        <end position="1476"/>
    </location>
</feature>
<feature type="region of interest" description="Disordered" evidence="1">
    <location>
        <begin position="209"/>
        <end position="229"/>
    </location>
</feature>
<feature type="region of interest" description="Disordered" evidence="1">
    <location>
        <begin position="390"/>
        <end position="414"/>
    </location>
</feature>
<feature type="compositionally biased region" description="Polar residues" evidence="1">
    <location>
        <begin position="2254"/>
        <end position="2263"/>
    </location>
</feature>
<feature type="compositionally biased region" description="Polar residues" evidence="1">
    <location>
        <begin position="1071"/>
        <end position="1082"/>
    </location>
</feature>
<sequence length="2411" mass="280340">MDNLNNSNTLRNYKKSVQDLKKVKTSAFNLYRQTGSANYQKVSPANGVNKKDAKYTISHDESEIFSNSNNSDSNLFSHNRPFLCDSRTYYSKHSSHTNYSIHDNHFTRVAHMEKHKISKDKHEGNIFSVNKSHLNVKNKFVRNNSAVKYGINLNKSLDKISKIRIMQKFKRSIQSRTIQKDEHRMGTFEHVNLFDKHTARDNTKARIHSNNNMNFKDSNHNRLDSASTCDREVRTNNKNVNHYKRDSFHDNPKNSIKKYLNDVAKQNRKDINSNFPPSNQIKAKATVIPSSIITLSTKHKAIFNSKTKFPNYFHRMNHSEKLKNVNTPHLNNNSDCDNGNYSNIKMGNNLPDGNASQKSNFLQKGDLTFGVNKRMQQVDISHYLSNHIQGERSVKQKQNIGEDSKRKDELIPNKGSNWNDTVIQFMNEYMEKKQYCQNLQKFNDGLKNNPAGKTDPLISNFKLRHPFDMRRNSNVVKNNKSTHNNYFKKTVDDRNKKSDLYENYVDFEKEFRDKTNEQTAVLFAQNNYDEKLHPHYTFIKNNISAKRTLSNVDEKKGVVKSEPLEKGGNACKKQELKEVSTHIINIPINFKLKKKKIINYKNIIQDTSSKKEHNYTNALLTDRYRNFLNMEKEQKQQQQQPQQKQQNSNFNDKVEILNKGEFLSSFLKKDFHDEQCMHVEKLFNSDVDDTVSNQGREQAKQEGEDKTHGKRDHADHDADSKSAQLSQDISYMGKEGEDNCTSDLSTHIGACGQGIHVQEQLHEQQCEQMAGLKEKNGDRENKAEELSPTATELTQYFSKNGNNSENDKRGNIEKAEFSARNILQTHCLDEQNGPRETEQVAVNPAVFEKEKKEEELDVPINWENFNDISSSNVDNGTSLKSSARRDDQELHSLGISGSMQNDDTSECTISKFLKEENMEEEDSYEYELGASEQDVERDVERGYYSAQSYHTNGGNKYAGIESGTIDEDRKRRNVDLQEEGQITTKNEEKEEKEEKKDESVQRECFKDVSEDKDITPEHEEANSEMSKKDQKRTINDAITKVKTDKSNSLTSHGDVEHFNDPTEDDPKEEVSSTNFKQQNGRNRSAFLNGKIEAEEEELTLESISALFETHSTGANEKKENKEPTQNGYTMQDEEKPKSYETEQEKSANRNENREDDVLMYKQETQMESKHDGEEPKGIKMEKENMHIGDNTEECKQKKDSDESEKGEQVQRGHNACISETLNEAILYANETNGEQNENKGNNEMDCEECKESNRDQSEMDIPIGCVTHEKDDESSIAQRVCKNDDIRESTTPKGMDNPEGNNHATTKNYAPVKAEFNEENIYSPSQMLNDDNVKRKIEHIDSNRATSNETITGYNPLCIEINKHELFKQLHIKEKRLQHINFLYRSFDYDKGTVNKERGNGPQNGSTNAPTNGPENEETNEISACSSQDTKKDRTKSYAHRTHFDQKVKQIFNPTQDKNEAVHQSSINIQSTRNSTHESLNVEIDNQMEGNKSSDSSVLGENEQDDSTLQNEPILPTTETEMVKEKDIEMEDKHFAVSNEKNKEHQSDDTDDDPDENAEEKNILYEDIKRNLWLQNTNLSQSIVQYIQVESVKCITLFCHLYKIKYFQGMHDMIISLFYLNLQPYEILCVFEKILNYYAPYLYLQYSCMYSSARINANTQADTISFALSDITMQICSTNGKLFRLLFQYFFPYVCYYVDTAVSDTWPSLFFLNLSFSKFDNVFCLLYIWMRLIQMKNNTREVTCDFILFILSFCMHKMRMIKREFYEKRGLTSMFTNYTCELSGEAKKGGEKCTQEKTEKYTHKIIEQLHGDQSNLQKAENKGEDERQATEEESGKQEDNQADNKSHPQIWTNKKYTHKGEEKEIIRKVKLSTYSSEMFSLFFEFSSSFDDHFGDEYKMHIDCIINDIPQIRDIIPSSFLHYLTKYNSAYQKKNNKNSNSVKNLYGYTKNQELSNSLTPPLDDHLCLHIKLSDLLFIHNHVEGYDFTFLRLVKCQIILSKLILINPGNLVIENFARFKNVDEFVKHKKKLHIPSKCSKTMYIVLLYSPENNAKLEDCNISLNDRNMHKHKTKTASNEKSGSQNAHSNRVFFKRNNQKKYMCSEHNCKFPLDNDYLKNLITTLVKNNFKRLTILKVHPKVVKIKNKKKITEKETPDLNAPVKENNFFFQMFNIVKKKIYQNIMKDIEQNENTPPQNDQPQNNTTKFALRENYFKMFNDRRIRKRINYSKRKPVLHSKKVMQKNKDETPPKKLNNDVPNGSSGKMQNKVDKNNQMFLFKFRKRNESKRLVHGFKTIGRRTNLTFGLFRKHYVDPLTNGSNVRNSSVHRRRPKQRQKKSIFRFLKTGEVNLEKNKPHSNKTSSHNRTDAEDKIGTKMHISKMNYKKKKNFIFINRGQFDETISERERKNASKEK</sequence>
<feature type="region of interest" description="Disordered" evidence="1">
    <location>
        <begin position="2316"/>
        <end position="2335"/>
    </location>
</feature>
<organism evidence="2 3">
    <name type="scientific">Plasmodium coatneyi</name>
    <dbReference type="NCBI Taxonomy" id="208452"/>
    <lineage>
        <taxon>Eukaryota</taxon>
        <taxon>Sar</taxon>
        <taxon>Alveolata</taxon>
        <taxon>Apicomplexa</taxon>
        <taxon>Aconoidasida</taxon>
        <taxon>Haemosporida</taxon>
        <taxon>Plasmodiidae</taxon>
        <taxon>Plasmodium</taxon>
    </lineage>
</organism>
<feature type="region of interest" description="Disordered" evidence="1">
    <location>
        <begin position="688"/>
        <end position="725"/>
    </location>
</feature>
<dbReference type="RefSeq" id="XP_019915298.1">
    <property type="nucleotide sequence ID" value="XM_020059652.1"/>
</dbReference>
<feature type="compositionally biased region" description="Basic and acidic residues" evidence="1">
    <location>
        <begin position="390"/>
        <end position="411"/>
    </location>
</feature>
<feature type="region of interest" description="Disordered" evidence="1">
    <location>
        <begin position="1286"/>
        <end position="1306"/>
    </location>
</feature>
<feature type="compositionally biased region" description="Basic and acidic residues" evidence="1">
    <location>
        <begin position="1819"/>
        <end position="1846"/>
    </location>
</feature>
<feature type="compositionally biased region" description="Basic and acidic residues" evidence="1">
    <location>
        <begin position="1192"/>
        <end position="1210"/>
    </location>
</feature>
<dbReference type="Proteomes" id="UP000092716">
    <property type="component" value="Chromosome 10"/>
</dbReference>
<evidence type="ECO:0000313" key="2">
    <source>
        <dbReference type="EMBL" id="ANQ08603.1"/>
    </source>
</evidence>
<feature type="region of interest" description="Disordered" evidence="1">
    <location>
        <begin position="2227"/>
        <end position="2265"/>
    </location>
</feature>
<evidence type="ECO:0000313" key="3">
    <source>
        <dbReference type="Proteomes" id="UP000092716"/>
    </source>
</evidence>
<feature type="compositionally biased region" description="Polar residues" evidence="1">
    <location>
        <begin position="2073"/>
        <end position="2086"/>
    </location>
</feature>
<feature type="region of interest" description="Disordered" evidence="1">
    <location>
        <begin position="2343"/>
        <end position="2370"/>
    </location>
</feature>
<dbReference type="KEGG" id="pcot:PCOAH_00028470"/>
<feature type="compositionally biased region" description="Basic and acidic residues" evidence="1">
    <location>
        <begin position="1521"/>
        <end position="1548"/>
    </location>
</feature>
<feature type="compositionally biased region" description="Polar residues" evidence="1">
    <location>
        <begin position="945"/>
        <end position="954"/>
    </location>
</feature>
<feature type="region of interest" description="Disordered" evidence="1">
    <location>
        <begin position="2067"/>
        <end position="2086"/>
    </location>
</feature>
<feature type="region of interest" description="Disordered" evidence="1">
    <location>
        <begin position="915"/>
        <end position="1088"/>
    </location>
</feature>
<feature type="region of interest" description="Disordered" evidence="1">
    <location>
        <begin position="1487"/>
        <end position="1557"/>
    </location>
</feature>
<feature type="compositionally biased region" description="Basic and acidic residues" evidence="1">
    <location>
        <begin position="966"/>
        <end position="975"/>
    </location>
</feature>